<evidence type="ECO:0000259" key="9">
    <source>
        <dbReference type="Pfam" id="PF00483"/>
    </source>
</evidence>
<dbReference type="Gene3D" id="3.90.550.10">
    <property type="entry name" value="Spore Coat Polysaccharide Biosynthesis Protein SpsA, Chain A"/>
    <property type="match status" value="1"/>
</dbReference>
<dbReference type="InterPro" id="IPR029044">
    <property type="entry name" value="Nucleotide-diphossugar_trans"/>
</dbReference>
<dbReference type="NCBIfam" id="TIGR01099">
    <property type="entry name" value="galU"/>
    <property type="match status" value="1"/>
</dbReference>
<comment type="catalytic activity">
    <reaction evidence="7 8">
        <text>alpha-D-glucose 1-phosphate + UTP + H(+) = UDP-alpha-D-glucose + diphosphate</text>
        <dbReference type="Rhea" id="RHEA:19889"/>
        <dbReference type="ChEBI" id="CHEBI:15378"/>
        <dbReference type="ChEBI" id="CHEBI:33019"/>
        <dbReference type="ChEBI" id="CHEBI:46398"/>
        <dbReference type="ChEBI" id="CHEBI:58601"/>
        <dbReference type="ChEBI" id="CHEBI:58885"/>
        <dbReference type="EC" id="2.7.7.9"/>
    </reaction>
</comment>
<keyword evidence="5 8" id="KW-0548">Nucleotidyltransferase</keyword>
<evidence type="ECO:0000256" key="2">
    <source>
        <dbReference type="ARBA" id="ARBA00012415"/>
    </source>
</evidence>
<comment type="similarity">
    <text evidence="1 8">Belongs to the UDPGP type 2 family.</text>
</comment>
<dbReference type="PANTHER" id="PTHR43197">
    <property type="entry name" value="UTP--GLUCOSE-1-PHOSPHATE URIDYLYLTRANSFERASE"/>
    <property type="match status" value="1"/>
</dbReference>
<dbReference type="InterPro" id="IPR005835">
    <property type="entry name" value="NTP_transferase_dom"/>
</dbReference>
<evidence type="ECO:0000256" key="6">
    <source>
        <dbReference type="ARBA" id="ARBA00037294"/>
    </source>
</evidence>
<sequence>MIRKCLFPAAGYGTRFLPATKSMPKEMLPVVDTPLIQYGVEEALAAGLHEIAMVTGRGKRSLEDHFDISYELEQQISNTDKERALGGIRRFISECTFSYTRQVEMKGLGHAILCGRPLIGDEAFAVVLADDLCLNPGGDGVLAQMVQLYNTFRCSIVAIEEVPWEETGKYGIVVGDALRDDLVRVERMVEKPKPEDAPSNLAIIGRYILTPDIFEHIERTAPGKGGEIQITDALMEQARQGCVLAYRFKGRRFDCGSAEGYVEATNFCFENLRGHKRVAKAAEPAANEHLPVQVEVPA</sequence>
<keyword evidence="11" id="KW-1185">Reference proteome</keyword>
<evidence type="ECO:0000256" key="4">
    <source>
        <dbReference type="ARBA" id="ARBA00022679"/>
    </source>
</evidence>
<dbReference type="GO" id="GO:0016779">
    <property type="term" value="F:nucleotidyltransferase activity"/>
    <property type="evidence" value="ECO:0007669"/>
    <property type="project" value="UniProtKB-KW"/>
</dbReference>
<dbReference type="EC" id="2.7.7.9" evidence="2 8"/>
<evidence type="ECO:0000313" key="11">
    <source>
        <dbReference type="Proteomes" id="UP001064896"/>
    </source>
</evidence>
<protein>
    <recommendedName>
        <fullName evidence="3 8">UTP--glucose-1-phosphate uridylyltransferase</fullName>
        <ecNumber evidence="2 8">2.7.7.9</ecNumber>
    </recommendedName>
    <alternativeName>
        <fullName evidence="8">UDP-glucose pyrophosphorylase</fullName>
    </alternativeName>
</protein>
<dbReference type="InterPro" id="IPR005771">
    <property type="entry name" value="GalU_uridylyltTrfase_bac/arc"/>
</dbReference>
<name>A0ABN6BZW0_9PSED</name>
<dbReference type="Pfam" id="PF00483">
    <property type="entry name" value="NTP_transferase"/>
    <property type="match status" value="1"/>
</dbReference>
<evidence type="ECO:0000256" key="7">
    <source>
        <dbReference type="ARBA" id="ARBA00048128"/>
    </source>
</evidence>
<evidence type="ECO:0000256" key="8">
    <source>
        <dbReference type="RuleBase" id="RU361259"/>
    </source>
</evidence>
<evidence type="ECO:0000313" key="10">
    <source>
        <dbReference type="EMBL" id="BCD89285.1"/>
    </source>
</evidence>
<proteinExistence type="inferred from homology"/>
<gene>
    <name evidence="10" type="primary">galU_2</name>
    <name evidence="10" type="ORF">PSm6_56920</name>
</gene>
<dbReference type="RefSeq" id="WP_265168940.1">
    <property type="nucleotide sequence ID" value="NZ_AP023081.1"/>
</dbReference>
<accession>A0ABN6BZW0</accession>
<comment type="function">
    <text evidence="6">May play a role in stationary phase survival.</text>
</comment>
<evidence type="ECO:0000256" key="3">
    <source>
        <dbReference type="ARBA" id="ARBA00019048"/>
    </source>
</evidence>
<keyword evidence="4 8" id="KW-0808">Transferase</keyword>
<dbReference type="PANTHER" id="PTHR43197:SF1">
    <property type="entry name" value="UTP--GLUCOSE-1-PHOSPHATE URIDYLYLTRANSFERASE"/>
    <property type="match status" value="1"/>
</dbReference>
<evidence type="ECO:0000256" key="5">
    <source>
        <dbReference type="ARBA" id="ARBA00022695"/>
    </source>
</evidence>
<dbReference type="Proteomes" id="UP001064896">
    <property type="component" value="Chromosome"/>
</dbReference>
<dbReference type="SUPFAM" id="SSF53448">
    <property type="entry name" value="Nucleotide-diphospho-sugar transferases"/>
    <property type="match status" value="1"/>
</dbReference>
<reference evidence="10" key="1">
    <citation type="submission" date="2020-05" db="EMBL/GenBank/DDBJ databases">
        <title>Complete genome sequence of Pseudomonas sp. Sm006.</title>
        <authorList>
            <person name="Takeuchi K."/>
            <person name="Someya N."/>
        </authorList>
    </citation>
    <scope>NUCLEOTIDE SEQUENCE</scope>
    <source>
        <strain evidence="10">Sm006</strain>
    </source>
</reference>
<feature type="domain" description="Nucleotidyl transferase" evidence="9">
    <location>
        <begin position="9"/>
        <end position="268"/>
    </location>
</feature>
<evidence type="ECO:0000256" key="1">
    <source>
        <dbReference type="ARBA" id="ARBA00006890"/>
    </source>
</evidence>
<dbReference type="EMBL" id="AP023081">
    <property type="protein sequence ID" value="BCD89285.1"/>
    <property type="molecule type" value="Genomic_DNA"/>
</dbReference>
<dbReference type="CDD" id="cd02541">
    <property type="entry name" value="UGPase_prokaryotic"/>
    <property type="match status" value="1"/>
</dbReference>
<organism evidence="10 11">
    <name type="scientific">Pseudomonas solani</name>
    <dbReference type="NCBI Taxonomy" id="2731552"/>
    <lineage>
        <taxon>Bacteria</taxon>
        <taxon>Pseudomonadati</taxon>
        <taxon>Pseudomonadota</taxon>
        <taxon>Gammaproteobacteria</taxon>
        <taxon>Pseudomonadales</taxon>
        <taxon>Pseudomonadaceae</taxon>
        <taxon>Pseudomonas</taxon>
    </lineage>
</organism>